<dbReference type="GO" id="GO:0005737">
    <property type="term" value="C:cytoplasm"/>
    <property type="evidence" value="ECO:0007669"/>
    <property type="project" value="TreeGrafter"/>
</dbReference>
<comment type="catalytic activity">
    <reaction evidence="1 9">
        <text>7,8-dihydroneopterin = 6-hydroxymethyl-7,8-dihydropterin + glycolaldehyde</text>
        <dbReference type="Rhea" id="RHEA:10540"/>
        <dbReference type="ChEBI" id="CHEBI:17001"/>
        <dbReference type="ChEBI" id="CHEBI:17071"/>
        <dbReference type="ChEBI" id="CHEBI:44841"/>
        <dbReference type="EC" id="4.1.2.25"/>
    </reaction>
</comment>
<dbReference type="Pfam" id="PF02152">
    <property type="entry name" value="FolB"/>
    <property type="match status" value="1"/>
</dbReference>
<dbReference type="InterPro" id="IPR043133">
    <property type="entry name" value="GTP-CH-I_C/QueF"/>
</dbReference>
<dbReference type="SMART" id="SM00905">
    <property type="entry name" value="FolB"/>
    <property type="match status" value="1"/>
</dbReference>
<dbReference type="InterPro" id="IPR006157">
    <property type="entry name" value="FolB_dom"/>
</dbReference>
<evidence type="ECO:0000259" key="10">
    <source>
        <dbReference type="SMART" id="SM00905"/>
    </source>
</evidence>
<dbReference type="GO" id="GO:0016853">
    <property type="term" value="F:isomerase activity"/>
    <property type="evidence" value="ECO:0007669"/>
    <property type="project" value="UniProtKB-KW"/>
</dbReference>
<gene>
    <name evidence="11" type="primary">folB</name>
    <name evidence="11" type="ORF">BZL30_3239</name>
</gene>
<dbReference type="CDD" id="cd00534">
    <property type="entry name" value="DHNA_DHNTPE"/>
    <property type="match status" value="1"/>
</dbReference>
<dbReference type="GO" id="GO:0004150">
    <property type="term" value="F:dihydroneopterin aldolase activity"/>
    <property type="evidence" value="ECO:0007669"/>
    <property type="project" value="UniProtKB-UniRule"/>
</dbReference>
<comment type="caution">
    <text evidence="11">The sequence shown here is derived from an EMBL/GenBank/DDBJ whole genome shotgun (WGS) entry which is preliminary data.</text>
</comment>
<comment type="similarity">
    <text evidence="3 9">Belongs to the DHNA family.</text>
</comment>
<accession>A0A1V3XB42</accession>
<keyword evidence="4 9" id="KW-0289">Folate biosynthesis</keyword>
<evidence type="ECO:0000256" key="8">
    <source>
        <dbReference type="ARBA" id="ARBA00052077"/>
    </source>
</evidence>
<proteinExistence type="inferred from homology"/>
<feature type="domain" description="Dihydroneopterin aldolase/epimerase" evidence="10">
    <location>
        <begin position="5"/>
        <end position="117"/>
    </location>
</feature>
<dbReference type="EC" id="4.1.2.25" evidence="9"/>
<dbReference type="InterPro" id="IPR006156">
    <property type="entry name" value="Dihydroneopterin_aldolase"/>
</dbReference>
<organism evidence="11 12">
    <name type="scientific">Mycobacterium kansasii</name>
    <dbReference type="NCBI Taxonomy" id="1768"/>
    <lineage>
        <taxon>Bacteria</taxon>
        <taxon>Bacillati</taxon>
        <taxon>Actinomycetota</taxon>
        <taxon>Actinomycetes</taxon>
        <taxon>Mycobacteriales</taxon>
        <taxon>Mycobacteriaceae</taxon>
        <taxon>Mycobacterium</taxon>
    </lineage>
</organism>
<dbReference type="PANTHER" id="PTHR42844:SF1">
    <property type="entry name" value="DIHYDRONEOPTERIN ALDOLASE 1-RELATED"/>
    <property type="match status" value="1"/>
</dbReference>
<dbReference type="PANTHER" id="PTHR42844">
    <property type="entry name" value="DIHYDRONEOPTERIN ALDOLASE 1-RELATED"/>
    <property type="match status" value="1"/>
</dbReference>
<keyword evidence="6 9" id="KW-0456">Lyase</keyword>
<evidence type="ECO:0000256" key="3">
    <source>
        <dbReference type="ARBA" id="ARBA00005708"/>
    </source>
</evidence>
<comment type="pathway">
    <text evidence="2 9">Cofactor biosynthesis; tetrahydrofolate biosynthesis; 2-amino-4-hydroxy-6-hydroxymethyl-7,8-dihydropteridine diphosphate from 7,8-dihydroneopterin triphosphate: step 3/4.</text>
</comment>
<evidence type="ECO:0000256" key="1">
    <source>
        <dbReference type="ARBA" id="ARBA00001353"/>
    </source>
</evidence>
<evidence type="ECO:0000256" key="7">
    <source>
        <dbReference type="ARBA" id="ARBA00032903"/>
    </source>
</evidence>
<protein>
    <recommendedName>
        <fullName evidence="7 9">7,8-dihydroneopterin aldolase</fullName>
        <ecNumber evidence="9">4.1.2.25</ecNumber>
    </recommendedName>
</protein>
<dbReference type="NCBIfam" id="TIGR00526">
    <property type="entry name" value="folB_dom"/>
    <property type="match status" value="1"/>
</dbReference>
<dbReference type="GO" id="GO:0046656">
    <property type="term" value="P:folic acid biosynthetic process"/>
    <property type="evidence" value="ECO:0007669"/>
    <property type="project" value="UniProtKB-UniRule"/>
</dbReference>
<dbReference type="Gene3D" id="3.30.1130.10">
    <property type="match status" value="1"/>
</dbReference>
<evidence type="ECO:0000256" key="5">
    <source>
        <dbReference type="ARBA" id="ARBA00023235"/>
    </source>
</evidence>
<keyword evidence="5" id="KW-0413">Isomerase</keyword>
<evidence type="ECO:0000313" key="12">
    <source>
        <dbReference type="Proteomes" id="UP000189229"/>
    </source>
</evidence>
<evidence type="ECO:0000313" key="11">
    <source>
        <dbReference type="EMBL" id="OOK76320.1"/>
    </source>
</evidence>
<name>A0A1V3XB42_MYCKA</name>
<comment type="function">
    <text evidence="9">Catalyzes the conversion of 7,8-dihydroneopterin to 6-hydroxymethyl-7,8-dihydropterin.</text>
</comment>
<evidence type="ECO:0000256" key="6">
    <source>
        <dbReference type="ARBA" id="ARBA00023239"/>
    </source>
</evidence>
<dbReference type="UniPathway" id="UPA00077">
    <property type="reaction ID" value="UER00154"/>
</dbReference>
<evidence type="ECO:0000256" key="9">
    <source>
        <dbReference type="RuleBase" id="RU362079"/>
    </source>
</evidence>
<dbReference type="NCBIfam" id="TIGR00525">
    <property type="entry name" value="folB"/>
    <property type="match status" value="1"/>
</dbReference>
<dbReference type="GO" id="GO:0046654">
    <property type="term" value="P:tetrahydrofolate biosynthetic process"/>
    <property type="evidence" value="ECO:0007669"/>
    <property type="project" value="UniProtKB-UniRule"/>
</dbReference>
<dbReference type="EMBL" id="MVBM01000003">
    <property type="protein sequence ID" value="OOK76320.1"/>
    <property type="molecule type" value="Genomic_DNA"/>
</dbReference>
<dbReference type="AlphaFoldDB" id="A0A1V3XB42"/>
<dbReference type="SUPFAM" id="SSF55620">
    <property type="entry name" value="Tetrahydrobiopterin biosynthesis enzymes-like"/>
    <property type="match status" value="1"/>
</dbReference>
<evidence type="ECO:0000256" key="2">
    <source>
        <dbReference type="ARBA" id="ARBA00005013"/>
    </source>
</evidence>
<reference evidence="11 12" key="1">
    <citation type="submission" date="2017-02" db="EMBL/GenBank/DDBJ databases">
        <title>Complete genome sequences of Mycobacterium kansasii strains isolated from rhesus macaques.</title>
        <authorList>
            <person name="Panda A."/>
            <person name="Nagaraj S."/>
            <person name="Zhao X."/>
            <person name="Tettelin H."/>
            <person name="Detolla L.J."/>
        </authorList>
    </citation>
    <scope>NUCLEOTIDE SEQUENCE [LARGE SCALE GENOMIC DNA]</scope>
    <source>
        <strain evidence="11 12">11-3813</strain>
    </source>
</reference>
<dbReference type="Proteomes" id="UP000189229">
    <property type="component" value="Unassembled WGS sequence"/>
</dbReference>
<dbReference type="FunFam" id="3.30.1130.10:FF:000003">
    <property type="entry name" value="7,8-dihydroneopterin aldolase"/>
    <property type="match status" value="1"/>
</dbReference>
<evidence type="ECO:0000256" key="4">
    <source>
        <dbReference type="ARBA" id="ARBA00022909"/>
    </source>
</evidence>
<comment type="catalytic activity">
    <reaction evidence="8">
        <text>7,8-dihydroneopterin + O2 = 7,8-dihydroxanthopterin + glycolaldehyde + formate + H(+)</text>
        <dbReference type="Rhea" id="RHEA:45332"/>
        <dbReference type="ChEBI" id="CHEBI:15378"/>
        <dbReference type="ChEBI" id="CHEBI:15379"/>
        <dbReference type="ChEBI" id="CHEBI:15740"/>
        <dbReference type="ChEBI" id="CHEBI:17001"/>
        <dbReference type="ChEBI" id="CHEBI:17071"/>
        <dbReference type="ChEBI" id="CHEBI:85130"/>
        <dbReference type="EC" id="1.13.11.81"/>
    </reaction>
</comment>
<sequence>MADRIELRGLIVHGRHGVYDHERVAGQRFIVDITMWIDLVDAARSDDLADTYDYIGLAQRASEIVGGTPRNLIETVGAEIADEVMEDQRVHAVEVVVHKPQAPIPLPFADIAVVTRRSRRGGRGSVVSAGGRYDAGSAVDRLEPR</sequence>